<sequence>MVGKHRSWWGWGHVEDAVTGAEADALTGRVRALLPEADLTPHDPPPVAELGLRPARVAPPAALAHLCSTAPADRAAHAHGKAFRDVVRNLHGDVRHPPDLVVRPASEQDVVDVLDWCARDGVAVIPYGGGSSVVGGVEPRVDDGYSGAVSLDLGRLDRVLEVDRTSRAARIQAGVFGPALEDQLRRHDVTLRHFPQSFEFSTVGGWLATRAGGHYATVLTHIDDLVESLRVVTPSGVSQSRRLPASGAGPSPDRLFLGSEGALGVITEAWLRLQDRPRWRADAAVHFDDHDAAVAATRAVAQSGLHPSNCRLLDPAEALLNAGAATGGGVLVLGFESADHPVGAALDRAVELCRDHGGTLPEPPRHGDVSGARGRGAVDTWRSSFLRMPYQRDALAARSMIVETFETACTWDRYPDLRAAVIGAAGAALAEVGATGVVTCRFTHVYPDGPAPYFGVYAVGRWDGMLAQWDQIKHAVSEALLAAGGTITHHHAVGRDHRPWYDRQRPEPVALALRAAKAALDPSWVLNPGVLVDHGDDGRHGRTVLDLHVGVTGGLSPAPPVASKIRSRWWSSARSACCGV</sequence>
<evidence type="ECO:0000256" key="4">
    <source>
        <dbReference type="SAM" id="MobiDB-lite"/>
    </source>
</evidence>
<gene>
    <name evidence="6" type="ORF">HCJ94_18750</name>
</gene>
<dbReference type="Proteomes" id="UP000783871">
    <property type="component" value="Unassembled WGS sequence"/>
</dbReference>
<reference evidence="6 7" key="1">
    <citation type="submission" date="2020-03" db="EMBL/GenBank/DDBJ databases">
        <title>WGS of actinomycetes isolated from Thailand.</title>
        <authorList>
            <person name="Thawai C."/>
        </authorList>
    </citation>
    <scope>NUCLEOTIDE SEQUENCE [LARGE SCALE GENOMIC DNA]</scope>
    <source>
        <strain evidence="6 7">HSS6-12</strain>
    </source>
</reference>
<dbReference type="InterPro" id="IPR025650">
    <property type="entry name" value="Alkyl-DHAP_Synthase"/>
</dbReference>
<evidence type="ECO:0000256" key="2">
    <source>
        <dbReference type="ARBA" id="ARBA00022630"/>
    </source>
</evidence>
<dbReference type="Pfam" id="PF02913">
    <property type="entry name" value="FAD-oxidase_C"/>
    <property type="match status" value="1"/>
</dbReference>
<dbReference type="SUPFAM" id="SSF55103">
    <property type="entry name" value="FAD-linked oxidases, C-terminal domain"/>
    <property type="match status" value="1"/>
</dbReference>
<feature type="domain" description="FAD-binding PCMH-type" evidence="5">
    <location>
        <begin position="94"/>
        <end position="276"/>
    </location>
</feature>
<dbReference type="Pfam" id="PF01565">
    <property type="entry name" value="FAD_binding_4"/>
    <property type="match status" value="1"/>
</dbReference>
<dbReference type="InterPro" id="IPR016169">
    <property type="entry name" value="FAD-bd_PCMH_sub2"/>
</dbReference>
<feature type="region of interest" description="Disordered" evidence="4">
    <location>
        <begin position="356"/>
        <end position="375"/>
    </location>
</feature>
<evidence type="ECO:0000256" key="1">
    <source>
        <dbReference type="ARBA" id="ARBA00008000"/>
    </source>
</evidence>
<accession>A0ABX0ZDN7</accession>
<dbReference type="PROSITE" id="PS51387">
    <property type="entry name" value="FAD_PCMH"/>
    <property type="match status" value="1"/>
</dbReference>
<evidence type="ECO:0000313" key="7">
    <source>
        <dbReference type="Proteomes" id="UP000783871"/>
    </source>
</evidence>
<dbReference type="PANTHER" id="PTHR46568">
    <property type="entry name" value="ALKYLDIHYDROXYACETONEPHOSPHATE SYNTHASE, PEROXISOMAL"/>
    <property type="match status" value="1"/>
</dbReference>
<keyword evidence="7" id="KW-1185">Reference proteome</keyword>
<dbReference type="InterPro" id="IPR036318">
    <property type="entry name" value="FAD-bd_PCMH-like_sf"/>
</dbReference>
<dbReference type="Gene3D" id="3.30.300.330">
    <property type="match status" value="1"/>
</dbReference>
<proteinExistence type="inferred from homology"/>
<comment type="caution">
    <text evidence="6">The sequence shown here is derived from an EMBL/GenBank/DDBJ whole genome shotgun (WGS) entry which is preliminary data.</text>
</comment>
<organism evidence="6 7">
    <name type="scientific">Micromonospora thermarum</name>
    <dbReference type="NCBI Taxonomy" id="2720024"/>
    <lineage>
        <taxon>Bacteria</taxon>
        <taxon>Bacillati</taxon>
        <taxon>Actinomycetota</taxon>
        <taxon>Actinomycetes</taxon>
        <taxon>Micromonosporales</taxon>
        <taxon>Micromonosporaceae</taxon>
        <taxon>Micromonospora</taxon>
    </lineage>
</organism>
<feature type="compositionally biased region" description="Basic and acidic residues" evidence="4">
    <location>
        <begin position="356"/>
        <end position="368"/>
    </location>
</feature>
<dbReference type="InterPro" id="IPR006094">
    <property type="entry name" value="Oxid_FAD_bind_N"/>
</dbReference>
<dbReference type="SUPFAM" id="SSF56176">
    <property type="entry name" value="FAD-binding/transporter-associated domain-like"/>
    <property type="match status" value="1"/>
</dbReference>
<evidence type="ECO:0000256" key="3">
    <source>
        <dbReference type="ARBA" id="ARBA00022827"/>
    </source>
</evidence>
<dbReference type="EMBL" id="JAATEO010000020">
    <property type="protein sequence ID" value="NJP33965.1"/>
    <property type="molecule type" value="Genomic_DNA"/>
</dbReference>
<evidence type="ECO:0000259" key="5">
    <source>
        <dbReference type="PROSITE" id="PS51387"/>
    </source>
</evidence>
<keyword evidence="3" id="KW-0274">FAD</keyword>
<comment type="similarity">
    <text evidence="1">Belongs to the FAD-binding oxidoreductase/transferase type 4 family.</text>
</comment>
<keyword evidence="2" id="KW-0285">Flavoprotein</keyword>
<protein>
    <submittedName>
        <fullName evidence="6">FAD-binding oxidoreductase</fullName>
    </submittedName>
</protein>
<name>A0ABX0ZDN7_9ACTN</name>
<dbReference type="PANTHER" id="PTHR46568:SF1">
    <property type="entry name" value="ALKYLDIHYDROXYACETONEPHOSPHATE SYNTHASE, PEROXISOMAL"/>
    <property type="match status" value="1"/>
</dbReference>
<dbReference type="InterPro" id="IPR016164">
    <property type="entry name" value="FAD-linked_Oxase-like_C"/>
</dbReference>
<dbReference type="InterPro" id="IPR004113">
    <property type="entry name" value="FAD-bd_oxidored_4_C"/>
</dbReference>
<evidence type="ECO:0000313" key="6">
    <source>
        <dbReference type="EMBL" id="NJP33965.1"/>
    </source>
</evidence>
<dbReference type="Gene3D" id="3.30.465.10">
    <property type="match status" value="1"/>
</dbReference>
<dbReference type="InterPro" id="IPR016166">
    <property type="entry name" value="FAD-bd_PCMH"/>
</dbReference>